<protein>
    <submittedName>
        <fullName evidence="1">Uncharacterized protein</fullName>
    </submittedName>
</protein>
<dbReference type="AlphaFoldDB" id="A0A087GPP7"/>
<proteinExistence type="predicted"/>
<accession>A0A087GPP7</accession>
<dbReference type="Gramene" id="KFK31849">
    <property type="protein sequence ID" value="KFK31849"/>
    <property type="gene ID" value="AALP_AA6G166500"/>
</dbReference>
<keyword evidence="2" id="KW-1185">Reference proteome</keyword>
<gene>
    <name evidence="1" type="ordered locus">AALP_Aa6g166500</name>
</gene>
<reference evidence="2" key="1">
    <citation type="journal article" date="2015" name="Nat. Plants">
        <title>Genome expansion of Arabis alpina linked with retrotransposition and reduced symmetric DNA methylation.</title>
        <authorList>
            <person name="Willing E.M."/>
            <person name="Rawat V."/>
            <person name="Mandakova T."/>
            <person name="Maumus F."/>
            <person name="James G.V."/>
            <person name="Nordstroem K.J."/>
            <person name="Becker C."/>
            <person name="Warthmann N."/>
            <person name="Chica C."/>
            <person name="Szarzynska B."/>
            <person name="Zytnicki M."/>
            <person name="Albani M.C."/>
            <person name="Kiefer C."/>
            <person name="Bergonzi S."/>
            <person name="Castaings L."/>
            <person name="Mateos J.L."/>
            <person name="Berns M.C."/>
            <person name="Bujdoso N."/>
            <person name="Piofczyk T."/>
            <person name="de Lorenzo L."/>
            <person name="Barrero-Sicilia C."/>
            <person name="Mateos I."/>
            <person name="Piednoel M."/>
            <person name="Hagmann J."/>
            <person name="Chen-Min-Tao R."/>
            <person name="Iglesias-Fernandez R."/>
            <person name="Schuster S.C."/>
            <person name="Alonso-Blanco C."/>
            <person name="Roudier F."/>
            <person name="Carbonero P."/>
            <person name="Paz-Ares J."/>
            <person name="Davis S.J."/>
            <person name="Pecinka A."/>
            <person name="Quesneville H."/>
            <person name="Colot V."/>
            <person name="Lysak M.A."/>
            <person name="Weigel D."/>
            <person name="Coupland G."/>
            <person name="Schneeberger K."/>
        </authorList>
    </citation>
    <scope>NUCLEOTIDE SEQUENCE [LARGE SCALE GENOMIC DNA]</scope>
    <source>
        <strain evidence="2">cv. Pajares</strain>
    </source>
</reference>
<dbReference type="Proteomes" id="UP000029120">
    <property type="component" value="Chromosome 6"/>
</dbReference>
<evidence type="ECO:0000313" key="2">
    <source>
        <dbReference type="Proteomes" id="UP000029120"/>
    </source>
</evidence>
<name>A0A087GPP7_ARAAL</name>
<organism evidence="1 2">
    <name type="scientific">Arabis alpina</name>
    <name type="common">Alpine rock-cress</name>
    <dbReference type="NCBI Taxonomy" id="50452"/>
    <lineage>
        <taxon>Eukaryota</taxon>
        <taxon>Viridiplantae</taxon>
        <taxon>Streptophyta</taxon>
        <taxon>Embryophyta</taxon>
        <taxon>Tracheophyta</taxon>
        <taxon>Spermatophyta</taxon>
        <taxon>Magnoliopsida</taxon>
        <taxon>eudicotyledons</taxon>
        <taxon>Gunneridae</taxon>
        <taxon>Pentapetalae</taxon>
        <taxon>rosids</taxon>
        <taxon>malvids</taxon>
        <taxon>Brassicales</taxon>
        <taxon>Brassicaceae</taxon>
        <taxon>Arabideae</taxon>
        <taxon>Arabis</taxon>
    </lineage>
</organism>
<evidence type="ECO:0000313" key="1">
    <source>
        <dbReference type="EMBL" id="KFK31849.1"/>
    </source>
</evidence>
<sequence length="131" mass="14337">MSRPSLAEKIKTHSVTPTSLAMVYAFVSLRLMSIPPSASTCTANSPFGMMAPTQPIPPLPPEPPDSPVTITSPLYHSVSRILYCPLVRLISLDLHGTKSRDPGCSSRIKPQFPTWFSLCPRARDSMSHFQA</sequence>
<dbReference type="EMBL" id="CM002874">
    <property type="protein sequence ID" value="KFK31849.1"/>
    <property type="molecule type" value="Genomic_DNA"/>
</dbReference>